<dbReference type="Proteomes" id="UP000031670">
    <property type="component" value="Unassembled WGS sequence"/>
</dbReference>
<gene>
    <name evidence="1" type="ORF">JCM19232_4504</name>
</gene>
<dbReference type="AlphaFoldDB" id="A0A0B8PDY2"/>
<dbReference type="EMBL" id="BBSA01000007">
    <property type="protein sequence ID" value="GAM62827.1"/>
    <property type="molecule type" value="Genomic_DNA"/>
</dbReference>
<sequence>MKKKNYNIAAYIDMENIATSDFQLEEVMNSLLRADDEYNCILTIKLAYGNQATAKKSLKTQILDSGRTKGKSKQ</sequence>
<organism evidence="1 2">
    <name type="scientific">Vibrio ishigakensis</name>
    <dbReference type="NCBI Taxonomy" id="1481914"/>
    <lineage>
        <taxon>Bacteria</taxon>
        <taxon>Pseudomonadati</taxon>
        <taxon>Pseudomonadota</taxon>
        <taxon>Gammaproteobacteria</taxon>
        <taxon>Vibrionales</taxon>
        <taxon>Vibrionaceae</taxon>
        <taxon>Vibrio</taxon>
    </lineage>
</organism>
<reference evidence="1 2" key="2">
    <citation type="submission" date="2015-01" db="EMBL/GenBank/DDBJ databases">
        <authorList>
            <consortium name="NBRP consortium"/>
            <person name="Sawabe T."/>
            <person name="Meirelles P."/>
            <person name="Feng G."/>
            <person name="Sayaka M."/>
            <person name="Hattori M."/>
            <person name="Ohkuma M."/>
        </authorList>
    </citation>
    <scope>NUCLEOTIDE SEQUENCE [LARGE SCALE GENOMIC DNA]</scope>
    <source>
        <strain evidence="1 2">JCM19232</strain>
    </source>
</reference>
<evidence type="ECO:0000313" key="1">
    <source>
        <dbReference type="EMBL" id="GAM62827.1"/>
    </source>
</evidence>
<proteinExistence type="predicted"/>
<protein>
    <submittedName>
        <fullName evidence="1">Uncharacterized protein</fullName>
    </submittedName>
</protein>
<name>A0A0B8PDY2_9VIBR</name>
<evidence type="ECO:0000313" key="2">
    <source>
        <dbReference type="Proteomes" id="UP000031670"/>
    </source>
</evidence>
<accession>A0A0B8PDY2</accession>
<reference evidence="1 2" key="1">
    <citation type="submission" date="2015-01" db="EMBL/GenBank/DDBJ databases">
        <title>Vibrio sp. C5 JCM 19232 whole genome shotgun sequence.</title>
        <authorList>
            <person name="Sawabe T."/>
            <person name="Meirelles P."/>
            <person name="Feng G."/>
            <person name="Sayaka M."/>
            <person name="Hattori M."/>
            <person name="Ohkuma M."/>
        </authorList>
    </citation>
    <scope>NUCLEOTIDE SEQUENCE [LARGE SCALE GENOMIC DNA]</scope>
    <source>
        <strain evidence="1 2">JCM19232</strain>
    </source>
</reference>
<comment type="caution">
    <text evidence="1">The sequence shown here is derived from an EMBL/GenBank/DDBJ whole genome shotgun (WGS) entry which is preliminary data.</text>
</comment>